<dbReference type="HOGENOM" id="CLU_101749_0_0_5"/>
<organism evidence="2 3">
    <name type="scientific">Methylorubrum extorquens (strain ATCC 14718 / DSM 1338 / JCM 2805 / NCIMB 9133 / AM1)</name>
    <name type="common">Methylobacterium extorquens</name>
    <dbReference type="NCBI Taxonomy" id="272630"/>
    <lineage>
        <taxon>Bacteria</taxon>
        <taxon>Pseudomonadati</taxon>
        <taxon>Pseudomonadota</taxon>
        <taxon>Alphaproteobacteria</taxon>
        <taxon>Hyphomicrobiales</taxon>
        <taxon>Methylobacteriaceae</taxon>
        <taxon>Methylorubrum</taxon>
    </lineage>
</organism>
<dbReference type="RefSeq" id="WP_012752567.1">
    <property type="nucleotide sequence ID" value="NC_012808.1"/>
</dbReference>
<accession>C5B0A8</accession>
<feature type="domain" description="IrrE N-terminal-like" evidence="1">
    <location>
        <begin position="100"/>
        <end position="222"/>
    </location>
</feature>
<evidence type="ECO:0000259" key="1">
    <source>
        <dbReference type="Pfam" id="PF06114"/>
    </source>
</evidence>
<dbReference type="AlphaFoldDB" id="C5B0A8"/>
<gene>
    <name evidence="2" type="ordered locus">MexAM1_META1p1599</name>
</gene>
<evidence type="ECO:0000313" key="2">
    <source>
        <dbReference type="EMBL" id="ACS39458.1"/>
    </source>
</evidence>
<proteinExistence type="predicted"/>
<dbReference type="Pfam" id="PF06114">
    <property type="entry name" value="Peptidase_M78"/>
    <property type="match status" value="1"/>
</dbReference>
<dbReference type="OrthoDB" id="9794834at2"/>
<keyword evidence="3" id="KW-1185">Reference proteome</keyword>
<sequence length="238" mass="27106">MVMWVPDETKRFRRRPHYRQSEIDRECETLVTGFLLKHRGKVEFPISTDDLTVLIEQHVDTLDVYADLTPDGHDVEGVTRFKIGAIPDIEISEPLSTDDRRENRFRTTLAHELGHVRLHDKLFQAAFAPGDLFEHAREHRLVCKRETMLDAPKGDWLEWQACYASGSYLMPVTALRDELKPILAVHGGLTPFRAGDAASDALIEAVMARFQVSRDAARVRLSKLDYISTAPRIPTLFG</sequence>
<dbReference type="InterPro" id="IPR010359">
    <property type="entry name" value="IrrE_HExxH"/>
</dbReference>
<dbReference type="eggNOG" id="COG2856">
    <property type="taxonomic scope" value="Bacteria"/>
</dbReference>
<dbReference type="Proteomes" id="UP000009081">
    <property type="component" value="Chromosome"/>
</dbReference>
<reference evidence="2 3" key="1">
    <citation type="journal article" date="2009" name="PLoS ONE">
        <title>Methylobacterium genome sequences: a reference blueprint to investigate microbial metabolism of C1 compounds from natural and industrial sources.</title>
        <authorList>
            <person name="Vuilleumier S."/>
            <person name="Chistoserdova L."/>
            <person name="Lee M.-C."/>
            <person name="Bringel F."/>
            <person name="Lajus A."/>
            <person name="Zhou Y."/>
            <person name="Gourion B."/>
            <person name="Barbe V."/>
            <person name="Chang J."/>
            <person name="Cruveiller S."/>
            <person name="Dossat C."/>
            <person name="Gillett W."/>
            <person name="Gruffaz C."/>
            <person name="Haugen E."/>
            <person name="Hourcade E."/>
            <person name="Levy R."/>
            <person name="Mangenot S."/>
            <person name="Muller E."/>
            <person name="Nadalig T."/>
            <person name="Pagni M."/>
            <person name="Penny C."/>
            <person name="Peyraud R."/>
            <person name="Robinson D.G."/>
            <person name="Roche D."/>
            <person name="Rouy Z."/>
            <person name="Saenampechek C."/>
            <person name="Salvignol G."/>
            <person name="Vallenet D."/>
            <person name="Wu Z."/>
            <person name="Marx C.J."/>
            <person name="Vorholt J.A."/>
            <person name="Olson M.V."/>
            <person name="Kaul R."/>
            <person name="Weissenbach J."/>
            <person name="Medigue C."/>
            <person name="Lidstrom M.E."/>
        </authorList>
    </citation>
    <scope>NUCLEOTIDE SEQUENCE [LARGE SCALE GENOMIC DNA]</scope>
    <source>
        <strain evidence="3">ATCC 14718 / DSM 1338 / JCM 2805 / NCIMB 9133 / AM1</strain>
    </source>
</reference>
<evidence type="ECO:0000313" key="3">
    <source>
        <dbReference type="Proteomes" id="UP000009081"/>
    </source>
</evidence>
<protein>
    <recommendedName>
        <fullName evidence="1">IrrE N-terminal-like domain-containing protein</fullName>
    </recommendedName>
</protein>
<name>C5B0A8_METEA</name>
<dbReference type="EMBL" id="CP001510">
    <property type="protein sequence ID" value="ACS39458.1"/>
    <property type="molecule type" value="Genomic_DNA"/>
</dbReference>
<dbReference type="KEGG" id="mea:Mex_1p1599"/>
<dbReference type="STRING" id="272630.MexAM1_META1p1599"/>